<comment type="caution">
    <text evidence="2">The sequence shown here is derived from an EMBL/GenBank/DDBJ whole genome shotgun (WGS) entry which is preliminary data.</text>
</comment>
<dbReference type="GO" id="GO:0015627">
    <property type="term" value="C:type II protein secretion system complex"/>
    <property type="evidence" value="ECO:0007669"/>
    <property type="project" value="TreeGrafter"/>
</dbReference>
<name>A0A136WET7_9FIRM</name>
<dbReference type="EMBL" id="LRVM01000004">
    <property type="protein sequence ID" value="KXL53025.1"/>
    <property type="molecule type" value="Genomic_DNA"/>
</dbReference>
<dbReference type="InterPro" id="IPR010994">
    <property type="entry name" value="RuvA_2-like"/>
</dbReference>
<dbReference type="PANTHER" id="PTHR21180">
    <property type="entry name" value="ENDONUCLEASE/EXONUCLEASE/PHOSPHATASE FAMILY DOMAIN-CONTAINING PROTEIN 1"/>
    <property type="match status" value="1"/>
</dbReference>
<dbReference type="Gene3D" id="1.10.150.280">
    <property type="entry name" value="AF1531-like domain"/>
    <property type="match status" value="1"/>
</dbReference>
<proteinExistence type="predicted"/>
<dbReference type="SMART" id="SM00278">
    <property type="entry name" value="HhH1"/>
    <property type="match status" value="2"/>
</dbReference>
<evidence type="ECO:0000259" key="1">
    <source>
        <dbReference type="SMART" id="SM00278"/>
    </source>
</evidence>
<dbReference type="GO" id="GO:0006281">
    <property type="term" value="P:DNA repair"/>
    <property type="evidence" value="ECO:0007669"/>
    <property type="project" value="InterPro"/>
</dbReference>
<dbReference type="Pfam" id="PF12836">
    <property type="entry name" value="HHH_3"/>
    <property type="match status" value="1"/>
</dbReference>
<dbReference type="PANTHER" id="PTHR21180:SF32">
    <property type="entry name" value="ENDONUCLEASE_EXONUCLEASE_PHOSPHATASE FAMILY DOMAIN-CONTAINING PROTEIN 1"/>
    <property type="match status" value="1"/>
</dbReference>
<dbReference type="GO" id="GO:0015628">
    <property type="term" value="P:protein secretion by the type II secretion system"/>
    <property type="evidence" value="ECO:0007669"/>
    <property type="project" value="TreeGrafter"/>
</dbReference>
<dbReference type="InterPro" id="IPR051675">
    <property type="entry name" value="Endo/Exo/Phosphatase_dom_1"/>
</dbReference>
<keyword evidence="3" id="KW-1185">Reference proteome</keyword>
<feature type="domain" description="Helix-hairpin-helix DNA-binding motif class 1" evidence="1">
    <location>
        <begin position="108"/>
        <end position="127"/>
    </location>
</feature>
<dbReference type="SUPFAM" id="SSF47781">
    <property type="entry name" value="RuvA domain 2-like"/>
    <property type="match status" value="1"/>
</dbReference>
<dbReference type="GO" id="GO:0003677">
    <property type="term" value="F:DNA binding"/>
    <property type="evidence" value="ECO:0007669"/>
    <property type="project" value="InterPro"/>
</dbReference>
<dbReference type="InterPro" id="IPR003583">
    <property type="entry name" value="Hlx-hairpin-Hlx_DNA-bd_motif"/>
</dbReference>
<protein>
    <submittedName>
        <fullName evidence="2">ComE operon protein 1</fullName>
    </submittedName>
</protein>
<dbReference type="STRING" id="36847.CLNEO_15680"/>
<sequence length="131" mass="14482">MNENGENLCKIRKKQKLLLLVVLFFALGLGLNAIKGGSFLEMGTSVTVEGLEARWSEEYALFLPGTIEKININTADQETLEALPGVGEKIAKEIIIYREKNGLFHSTEDIVNVSGIGIKKLSQMKEFIIAQ</sequence>
<dbReference type="InterPro" id="IPR004509">
    <property type="entry name" value="Competence_ComEA_HhH"/>
</dbReference>
<accession>A0A136WET7</accession>
<dbReference type="AlphaFoldDB" id="A0A136WET7"/>
<organism evidence="2 3">
    <name type="scientific">Anaerotignum neopropionicum</name>
    <dbReference type="NCBI Taxonomy" id="36847"/>
    <lineage>
        <taxon>Bacteria</taxon>
        <taxon>Bacillati</taxon>
        <taxon>Bacillota</taxon>
        <taxon>Clostridia</taxon>
        <taxon>Lachnospirales</taxon>
        <taxon>Anaerotignaceae</taxon>
        <taxon>Anaerotignum</taxon>
    </lineage>
</organism>
<dbReference type="Proteomes" id="UP000070539">
    <property type="component" value="Unassembled WGS sequence"/>
</dbReference>
<feature type="domain" description="Helix-hairpin-helix DNA-binding motif class 1" evidence="1">
    <location>
        <begin position="78"/>
        <end position="97"/>
    </location>
</feature>
<evidence type="ECO:0000313" key="3">
    <source>
        <dbReference type="Proteomes" id="UP000070539"/>
    </source>
</evidence>
<dbReference type="NCBIfam" id="TIGR00426">
    <property type="entry name" value="competence protein ComEA helix-hairpin-helix repeat region"/>
    <property type="match status" value="1"/>
</dbReference>
<dbReference type="RefSeq" id="WP_066087015.1">
    <property type="nucleotide sequence ID" value="NZ_LRVM01000004.1"/>
</dbReference>
<gene>
    <name evidence="2" type="primary">comEA</name>
    <name evidence="2" type="ORF">CLNEO_15680</name>
</gene>
<evidence type="ECO:0000313" key="2">
    <source>
        <dbReference type="EMBL" id="KXL53025.1"/>
    </source>
</evidence>
<reference evidence="2 3" key="1">
    <citation type="submission" date="2016-01" db="EMBL/GenBank/DDBJ databases">
        <title>Genome sequence of Clostridium neopropionicum X4, DSM-3847.</title>
        <authorList>
            <person name="Poehlein A."/>
            <person name="Beck M.H."/>
            <person name="Bengelsdorf F.R."/>
            <person name="Daniel R."/>
            <person name="Duerre P."/>
        </authorList>
    </citation>
    <scope>NUCLEOTIDE SEQUENCE [LARGE SCALE GENOMIC DNA]</scope>
    <source>
        <strain evidence="2 3">DSM-3847</strain>
    </source>
</reference>